<reference evidence="1 2" key="1">
    <citation type="journal article" date="2015" name="Nature">
        <title>rRNA introns, odd ribosomes, and small enigmatic genomes across a large radiation of phyla.</title>
        <authorList>
            <person name="Brown C.T."/>
            <person name="Hug L.A."/>
            <person name="Thomas B.C."/>
            <person name="Sharon I."/>
            <person name="Castelle C.J."/>
            <person name="Singh A."/>
            <person name="Wilkins M.J."/>
            <person name="Williams K.H."/>
            <person name="Banfield J.F."/>
        </authorList>
    </citation>
    <scope>NUCLEOTIDE SEQUENCE [LARGE SCALE GENOMIC DNA]</scope>
</reference>
<accession>A0A0G1WFV1</accession>
<dbReference type="Proteomes" id="UP000034212">
    <property type="component" value="Unassembled WGS sequence"/>
</dbReference>
<protein>
    <recommendedName>
        <fullName evidence="3">DUF2795 domain-containing protein</fullName>
    </recommendedName>
</protein>
<proteinExistence type="predicted"/>
<dbReference type="AlphaFoldDB" id="A0A0G1WFV1"/>
<gene>
    <name evidence="1" type="ORF">UY08_C0002G0018</name>
</gene>
<evidence type="ECO:0000313" key="1">
    <source>
        <dbReference type="EMBL" id="KKU81105.1"/>
    </source>
</evidence>
<dbReference type="EMBL" id="LCOQ01000002">
    <property type="protein sequence ID" value="KKU81105.1"/>
    <property type="molecule type" value="Genomic_DNA"/>
</dbReference>
<evidence type="ECO:0008006" key="3">
    <source>
        <dbReference type="Google" id="ProtNLM"/>
    </source>
</evidence>
<name>A0A0G1WFV1_9BACT</name>
<comment type="caution">
    <text evidence="1">The sequence shown here is derived from an EMBL/GenBank/DDBJ whole genome shotgun (WGS) entry which is preliminary data.</text>
</comment>
<evidence type="ECO:0000313" key="2">
    <source>
        <dbReference type="Proteomes" id="UP000034212"/>
    </source>
</evidence>
<organism evidence="1 2">
    <name type="scientific">Candidatus Gottesmanbacteria bacterium GW2011_GWA1_47_8</name>
    <dbReference type="NCBI Taxonomy" id="1618438"/>
    <lineage>
        <taxon>Bacteria</taxon>
        <taxon>Candidatus Gottesmaniibacteriota</taxon>
    </lineage>
</organism>
<sequence>MQNKAGAMDHLKNHQKYPADRAALLAECDNLSDFSPEDKKWFADHLPERMYNSADEVTIALGM</sequence>